<sequence length="53" mass="5756">MAEVNSTNNNTWSTMIATGDNINSRRSHTAVLSPDGHVVIYGGSKDKANSWLH</sequence>
<accession>A0A397VYR7</accession>
<gene>
    <name evidence="1" type="ORF">C2G38_2159935</name>
</gene>
<dbReference type="InterPro" id="IPR037293">
    <property type="entry name" value="Gal_Oxidase_central_sf"/>
</dbReference>
<comment type="caution">
    <text evidence="1">The sequence shown here is derived from an EMBL/GenBank/DDBJ whole genome shotgun (WGS) entry which is preliminary data.</text>
</comment>
<evidence type="ECO:0000313" key="2">
    <source>
        <dbReference type="Proteomes" id="UP000266673"/>
    </source>
</evidence>
<evidence type="ECO:0008006" key="3">
    <source>
        <dbReference type="Google" id="ProtNLM"/>
    </source>
</evidence>
<organism evidence="1 2">
    <name type="scientific">Gigaspora rosea</name>
    <dbReference type="NCBI Taxonomy" id="44941"/>
    <lineage>
        <taxon>Eukaryota</taxon>
        <taxon>Fungi</taxon>
        <taxon>Fungi incertae sedis</taxon>
        <taxon>Mucoromycota</taxon>
        <taxon>Glomeromycotina</taxon>
        <taxon>Glomeromycetes</taxon>
        <taxon>Diversisporales</taxon>
        <taxon>Gigasporaceae</taxon>
        <taxon>Gigaspora</taxon>
    </lineage>
</organism>
<dbReference type="SUPFAM" id="SSF50965">
    <property type="entry name" value="Galactose oxidase, central domain"/>
    <property type="match status" value="1"/>
</dbReference>
<dbReference type="Proteomes" id="UP000266673">
    <property type="component" value="Unassembled WGS sequence"/>
</dbReference>
<dbReference type="Gene3D" id="2.130.10.80">
    <property type="entry name" value="Galactose oxidase/kelch, beta-propeller"/>
    <property type="match status" value="1"/>
</dbReference>
<evidence type="ECO:0000313" key="1">
    <source>
        <dbReference type="EMBL" id="RIB27655.1"/>
    </source>
</evidence>
<dbReference type="EMBL" id="QKWP01000091">
    <property type="protein sequence ID" value="RIB27655.1"/>
    <property type="molecule type" value="Genomic_DNA"/>
</dbReference>
<keyword evidence="2" id="KW-1185">Reference proteome</keyword>
<proteinExistence type="predicted"/>
<dbReference type="OrthoDB" id="432528at2759"/>
<protein>
    <recommendedName>
        <fullName evidence="3">Bulb-type lectin domain-containing protein</fullName>
    </recommendedName>
</protein>
<dbReference type="AlphaFoldDB" id="A0A397VYR7"/>
<name>A0A397VYR7_9GLOM</name>
<dbReference type="InterPro" id="IPR011043">
    <property type="entry name" value="Gal_Oxase/kelch_b-propeller"/>
</dbReference>
<reference evidence="1 2" key="1">
    <citation type="submission" date="2018-06" db="EMBL/GenBank/DDBJ databases">
        <title>Comparative genomics reveals the genomic features of Rhizophagus irregularis, R. cerebriforme, R. diaphanum and Gigaspora rosea, and their symbiotic lifestyle signature.</title>
        <authorList>
            <person name="Morin E."/>
            <person name="San Clemente H."/>
            <person name="Chen E.C.H."/>
            <person name="De La Providencia I."/>
            <person name="Hainaut M."/>
            <person name="Kuo A."/>
            <person name="Kohler A."/>
            <person name="Murat C."/>
            <person name="Tang N."/>
            <person name="Roy S."/>
            <person name="Loubradou J."/>
            <person name="Henrissat B."/>
            <person name="Grigoriev I.V."/>
            <person name="Corradi N."/>
            <person name="Roux C."/>
            <person name="Martin F.M."/>
        </authorList>
    </citation>
    <scope>NUCLEOTIDE SEQUENCE [LARGE SCALE GENOMIC DNA]</scope>
    <source>
        <strain evidence="1 2">DAOM 194757</strain>
    </source>
</reference>